<evidence type="ECO:0000256" key="5">
    <source>
        <dbReference type="ARBA" id="ARBA00034808"/>
    </source>
</evidence>
<comment type="catalytic activity">
    <reaction evidence="4">
        <text>Couples ATP hydrolysis with the unwinding of duplex DNA by translocating in the 3'-5' direction.</text>
        <dbReference type="EC" id="5.6.2.4"/>
    </reaction>
</comment>
<dbReference type="GO" id="GO:0009378">
    <property type="term" value="F:four-way junction helicase activity"/>
    <property type="evidence" value="ECO:0007669"/>
    <property type="project" value="TreeGrafter"/>
</dbReference>
<evidence type="ECO:0000256" key="4">
    <source>
        <dbReference type="ARBA" id="ARBA00034617"/>
    </source>
</evidence>
<name>A0A395S540_FUSSP</name>
<dbReference type="PANTHER" id="PTHR13710">
    <property type="entry name" value="DNA HELICASE RECQ FAMILY MEMBER"/>
    <property type="match status" value="1"/>
</dbReference>
<accession>A0A395S540</accession>
<keyword evidence="3" id="KW-0067">ATP-binding</keyword>
<evidence type="ECO:0000256" key="3">
    <source>
        <dbReference type="ARBA" id="ARBA00022840"/>
    </source>
</evidence>
<dbReference type="InterPro" id="IPR014001">
    <property type="entry name" value="Helicase_ATP-bd"/>
</dbReference>
<gene>
    <name evidence="8" type="ORF">FSPOR_6111</name>
</gene>
<evidence type="ECO:0000313" key="9">
    <source>
        <dbReference type="Proteomes" id="UP000266152"/>
    </source>
</evidence>
<dbReference type="AlphaFoldDB" id="A0A395S540"/>
<dbReference type="GO" id="GO:0005737">
    <property type="term" value="C:cytoplasm"/>
    <property type="evidence" value="ECO:0007669"/>
    <property type="project" value="TreeGrafter"/>
</dbReference>
<dbReference type="Proteomes" id="UP000266152">
    <property type="component" value="Unassembled WGS sequence"/>
</dbReference>
<evidence type="ECO:0000256" key="2">
    <source>
        <dbReference type="ARBA" id="ARBA00022741"/>
    </source>
</evidence>
<dbReference type="InterPro" id="IPR001650">
    <property type="entry name" value="Helicase_C-like"/>
</dbReference>
<comment type="caution">
    <text evidence="8">The sequence shown here is derived from an EMBL/GenBank/DDBJ whole genome shotgun (WGS) entry which is preliminary data.</text>
</comment>
<evidence type="ECO:0000313" key="8">
    <source>
        <dbReference type="EMBL" id="RGP67242.1"/>
    </source>
</evidence>
<dbReference type="EMBL" id="PXOF01000084">
    <property type="protein sequence ID" value="RGP67242.1"/>
    <property type="molecule type" value="Genomic_DNA"/>
</dbReference>
<sequence>PTSGGKSLLFQLPAASCPSGVTVVVVPLVALQGDLFSRTEKMNIPTAQWRSDQIVGHARLVFVTPETVFTKHFQGYLDALQSQAQLDRIIIDECHTILEGNLAFRPKLRELGRLAQRGIQMVYLTATLPIAQEAEFFSLIYSTPKSATFFRFPTTRPNIRYSVASFDIKGVDDIGAVVAATVREATDQILTQYASTSKAIIYCQTKKATQALAEALGCDAYYSDVGTEDEKARRLRDWMSGKHREEVYQNGRVIVATNALGLGIDIPDIRLIVHLEMPRRIGDYGQQSGRAGRDGLPSQALVLRAGRELSDQIKGDGLLDASCREFLSTTQCRRIALDRGLDGRQDRLGCEGEEQKCDFCQSTSTFRERQSRQLTTINDNDEDNKEYEDKETQELRLRQKATSLIRHTVSTQARQQKSKLDEFKDILQRLLQEGCIFCRLLEVRPSDHLPTRCPHAPECKKVKLQQGYHQAIFLERFYSKEKAVADFGSCFYCLAPQEICTRWDEDLDGNCKIQLYGRYYKMKGLKELYRGQEHIKESNINSFGGG</sequence>
<dbReference type="Gene3D" id="3.40.50.300">
    <property type="entry name" value="P-loop containing nucleotide triphosphate hydrolases"/>
    <property type="match status" value="2"/>
</dbReference>
<keyword evidence="2" id="KW-0547">Nucleotide-binding</keyword>
<dbReference type="SUPFAM" id="SSF52540">
    <property type="entry name" value="P-loop containing nucleoside triphosphate hydrolases"/>
    <property type="match status" value="1"/>
</dbReference>
<dbReference type="GO" id="GO:0005694">
    <property type="term" value="C:chromosome"/>
    <property type="evidence" value="ECO:0007669"/>
    <property type="project" value="TreeGrafter"/>
</dbReference>
<keyword evidence="9" id="KW-1185">Reference proteome</keyword>
<dbReference type="GO" id="GO:0043138">
    <property type="term" value="F:3'-5' DNA helicase activity"/>
    <property type="evidence" value="ECO:0007669"/>
    <property type="project" value="UniProtKB-EC"/>
</dbReference>
<dbReference type="Pfam" id="PF00270">
    <property type="entry name" value="DEAD"/>
    <property type="match status" value="1"/>
</dbReference>
<dbReference type="PROSITE" id="PS51192">
    <property type="entry name" value="HELICASE_ATP_BIND_1"/>
    <property type="match status" value="1"/>
</dbReference>
<evidence type="ECO:0000256" key="1">
    <source>
        <dbReference type="ARBA" id="ARBA00005446"/>
    </source>
</evidence>
<dbReference type="GO" id="GO:0000724">
    <property type="term" value="P:double-strand break repair via homologous recombination"/>
    <property type="evidence" value="ECO:0007669"/>
    <property type="project" value="TreeGrafter"/>
</dbReference>
<dbReference type="PANTHER" id="PTHR13710:SF154">
    <property type="entry name" value="RECQ HELICASE, PUTATIVE (AFU_ORTHOLOGUE AFUA_6G14720)-RELATED"/>
    <property type="match status" value="1"/>
</dbReference>
<dbReference type="SMART" id="SM00490">
    <property type="entry name" value="HELICc"/>
    <property type="match status" value="1"/>
</dbReference>
<dbReference type="Pfam" id="PF00271">
    <property type="entry name" value="Helicase_C"/>
    <property type="match status" value="1"/>
</dbReference>
<proteinExistence type="inferred from homology"/>
<feature type="domain" description="Helicase C-terminal" evidence="7">
    <location>
        <begin position="185"/>
        <end position="334"/>
    </location>
</feature>
<feature type="domain" description="Helicase ATP-binding" evidence="6">
    <location>
        <begin position="1"/>
        <end position="146"/>
    </location>
</feature>
<comment type="similarity">
    <text evidence="1">Belongs to the helicase family. RecQ subfamily.</text>
</comment>
<feature type="non-terminal residue" evidence="8">
    <location>
        <position position="1"/>
    </location>
</feature>
<reference evidence="8 9" key="1">
    <citation type="journal article" date="2018" name="PLoS Pathog.">
        <title>Evolution of structural diversity of trichothecenes, a family of toxins produced by plant pathogenic and entomopathogenic fungi.</title>
        <authorList>
            <person name="Proctor R.H."/>
            <person name="McCormick S.P."/>
            <person name="Kim H.S."/>
            <person name="Cardoza R.E."/>
            <person name="Stanley A.M."/>
            <person name="Lindo L."/>
            <person name="Kelly A."/>
            <person name="Brown D.W."/>
            <person name="Lee T."/>
            <person name="Vaughan M.M."/>
            <person name="Alexander N.J."/>
            <person name="Busman M."/>
            <person name="Gutierrez S."/>
        </authorList>
    </citation>
    <scope>NUCLEOTIDE SEQUENCE [LARGE SCALE GENOMIC DNA]</scope>
    <source>
        <strain evidence="8 9">NRRL 3299</strain>
    </source>
</reference>
<dbReference type="STRING" id="5514.A0A395S540"/>
<evidence type="ECO:0000259" key="6">
    <source>
        <dbReference type="PROSITE" id="PS51192"/>
    </source>
</evidence>
<evidence type="ECO:0000259" key="7">
    <source>
        <dbReference type="PROSITE" id="PS51194"/>
    </source>
</evidence>
<dbReference type="GO" id="GO:0005524">
    <property type="term" value="F:ATP binding"/>
    <property type="evidence" value="ECO:0007669"/>
    <property type="project" value="UniProtKB-KW"/>
</dbReference>
<dbReference type="PROSITE" id="PS51194">
    <property type="entry name" value="HELICASE_CTER"/>
    <property type="match status" value="1"/>
</dbReference>
<dbReference type="GO" id="GO:0003676">
    <property type="term" value="F:nucleic acid binding"/>
    <property type="evidence" value="ECO:0007669"/>
    <property type="project" value="InterPro"/>
</dbReference>
<organism evidence="8 9">
    <name type="scientific">Fusarium sporotrichioides</name>
    <dbReference type="NCBI Taxonomy" id="5514"/>
    <lineage>
        <taxon>Eukaryota</taxon>
        <taxon>Fungi</taxon>
        <taxon>Dikarya</taxon>
        <taxon>Ascomycota</taxon>
        <taxon>Pezizomycotina</taxon>
        <taxon>Sordariomycetes</taxon>
        <taxon>Hypocreomycetidae</taxon>
        <taxon>Hypocreales</taxon>
        <taxon>Nectriaceae</taxon>
        <taxon>Fusarium</taxon>
    </lineage>
</organism>
<dbReference type="EC" id="5.6.2.4" evidence="5"/>
<protein>
    <recommendedName>
        <fullName evidence="5">DNA 3'-5' helicase</fullName>
        <ecNumber evidence="5">5.6.2.4</ecNumber>
    </recommendedName>
</protein>
<dbReference type="InterPro" id="IPR011545">
    <property type="entry name" value="DEAD/DEAH_box_helicase_dom"/>
</dbReference>
<dbReference type="InterPro" id="IPR027417">
    <property type="entry name" value="P-loop_NTPase"/>
</dbReference>